<keyword evidence="14" id="KW-0131">Cell cycle</keyword>
<evidence type="ECO:0000259" key="24">
    <source>
        <dbReference type="PROSITE" id="PS50894"/>
    </source>
</evidence>
<dbReference type="PANTHER" id="PTHR45339:SF1">
    <property type="entry name" value="HYBRID SIGNAL TRANSDUCTION HISTIDINE KINASE J"/>
    <property type="match status" value="1"/>
</dbReference>
<dbReference type="PROSITE" id="PS50894">
    <property type="entry name" value="HPT"/>
    <property type="match status" value="1"/>
</dbReference>
<name>A0A6B2M113_9BACT</name>
<dbReference type="SUPFAM" id="SSF55874">
    <property type="entry name" value="ATPase domain of HSP90 chaperone/DNA topoisomerase II/histidine kinase"/>
    <property type="match status" value="1"/>
</dbReference>
<evidence type="ECO:0000256" key="4">
    <source>
        <dbReference type="ARBA" id="ARBA00022475"/>
    </source>
</evidence>
<keyword evidence="12" id="KW-0902">Two-component regulatory system</keyword>
<feature type="domain" description="HPt" evidence="24">
    <location>
        <begin position="987"/>
        <end position="1088"/>
    </location>
</feature>
<dbReference type="EMBL" id="JAAGNX010000002">
    <property type="protein sequence ID" value="NDV62403.1"/>
    <property type="molecule type" value="Genomic_DNA"/>
</dbReference>
<dbReference type="Gene3D" id="1.10.287.130">
    <property type="match status" value="1"/>
</dbReference>
<evidence type="ECO:0000259" key="20">
    <source>
        <dbReference type="PROSITE" id="PS50110"/>
    </source>
</evidence>
<comment type="caution">
    <text evidence="25">The sequence shown here is derived from an EMBL/GenBank/DDBJ whole genome shotgun (WGS) entry which is preliminary data.</text>
</comment>
<feature type="modified residue" description="4-aspartylphosphate" evidence="16">
    <location>
        <position position="726"/>
    </location>
</feature>
<keyword evidence="13 18" id="KW-0472">Membrane</keyword>
<dbReference type="Gene3D" id="3.40.50.2300">
    <property type="match status" value="2"/>
</dbReference>
<feature type="modified residue" description="Phosphohistidine" evidence="15">
    <location>
        <position position="1026"/>
    </location>
</feature>
<dbReference type="Pfam" id="PF00512">
    <property type="entry name" value="HisKA"/>
    <property type="match status" value="1"/>
</dbReference>
<dbReference type="InterPro" id="IPR004358">
    <property type="entry name" value="Sig_transdc_His_kin-like_C"/>
</dbReference>
<dbReference type="SUPFAM" id="SSF52172">
    <property type="entry name" value="CheY-like"/>
    <property type="match status" value="2"/>
</dbReference>
<dbReference type="CDD" id="cd17546">
    <property type="entry name" value="REC_hyHK_CKI1_RcsC-like"/>
    <property type="match status" value="1"/>
</dbReference>
<evidence type="ECO:0000259" key="21">
    <source>
        <dbReference type="PROSITE" id="PS50112"/>
    </source>
</evidence>
<dbReference type="PROSITE" id="PS50112">
    <property type="entry name" value="PAS"/>
    <property type="match status" value="1"/>
</dbReference>
<evidence type="ECO:0000256" key="9">
    <source>
        <dbReference type="ARBA" id="ARBA00022777"/>
    </source>
</evidence>
<dbReference type="SMART" id="SM00388">
    <property type="entry name" value="HisKA"/>
    <property type="match status" value="1"/>
</dbReference>
<dbReference type="InterPro" id="IPR008207">
    <property type="entry name" value="Sig_transdc_His_kin_Hpt_dom"/>
</dbReference>
<evidence type="ECO:0000256" key="6">
    <source>
        <dbReference type="ARBA" id="ARBA00022679"/>
    </source>
</evidence>
<dbReference type="AlphaFoldDB" id="A0A6B2M113"/>
<evidence type="ECO:0000256" key="5">
    <source>
        <dbReference type="ARBA" id="ARBA00022553"/>
    </source>
</evidence>
<evidence type="ECO:0000256" key="3">
    <source>
        <dbReference type="ARBA" id="ARBA00012438"/>
    </source>
</evidence>
<keyword evidence="8" id="KW-0547">Nucleotide-binding</keyword>
<evidence type="ECO:0000256" key="12">
    <source>
        <dbReference type="ARBA" id="ARBA00023012"/>
    </source>
</evidence>
<dbReference type="SUPFAM" id="SSF55785">
    <property type="entry name" value="PYP-like sensor domain (PAS domain)"/>
    <property type="match status" value="1"/>
</dbReference>
<dbReference type="NCBIfam" id="TIGR00229">
    <property type="entry name" value="sensory_box"/>
    <property type="match status" value="1"/>
</dbReference>
<dbReference type="GO" id="GO:0000155">
    <property type="term" value="F:phosphorelay sensor kinase activity"/>
    <property type="evidence" value="ECO:0007669"/>
    <property type="project" value="InterPro"/>
</dbReference>
<dbReference type="InterPro" id="IPR000700">
    <property type="entry name" value="PAS-assoc_C"/>
</dbReference>
<dbReference type="Pfam" id="PF00072">
    <property type="entry name" value="Response_reg"/>
    <property type="match status" value="2"/>
</dbReference>
<dbReference type="PROSITE" id="PS50113">
    <property type="entry name" value="PAC"/>
    <property type="match status" value="1"/>
</dbReference>
<gene>
    <name evidence="25" type="ORF">G0Q06_08075</name>
</gene>
<feature type="domain" description="Response regulatory" evidence="20">
    <location>
        <begin position="673"/>
        <end position="794"/>
    </location>
</feature>
<dbReference type="GO" id="GO:0006355">
    <property type="term" value="P:regulation of DNA-templated transcription"/>
    <property type="evidence" value="ECO:0007669"/>
    <property type="project" value="InterPro"/>
</dbReference>
<evidence type="ECO:0000256" key="8">
    <source>
        <dbReference type="ARBA" id="ARBA00022741"/>
    </source>
</evidence>
<feature type="domain" description="PAS" evidence="21">
    <location>
        <begin position="239"/>
        <end position="309"/>
    </location>
</feature>
<dbReference type="Pfam" id="PF17152">
    <property type="entry name" value="CHASE8"/>
    <property type="match status" value="1"/>
</dbReference>
<dbReference type="FunFam" id="1.10.287.130:FF:000038">
    <property type="entry name" value="Sensory transduction histidine kinase"/>
    <property type="match status" value="1"/>
</dbReference>
<evidence type="ECO:0000256" key="13">
    <source>
        <dbReference type="ARBA" id="ARBA00023136"/>
    </source>
</evidence>
<dbReference type="SMART" id="SM00091">
    <property type="entry name" value="PAS"/>
    <property type="match status" value="1"/>
</dbReference>
<keyword evidence="7 18" id="KW-0812">Transmembrane</keyword>
<dbReference type="PROSITE" id="PS50885">
    <property type="entry name" value="HAMP"/>
    <property type="match status" value="1"/>
</dbReference>
<feature type="domain" description="Histidine kinase" evidence="19">
    <location>
        <begin position="435"/>
        <end position="656"/>
    </location>
</feature>
<dbReference type="InterPro" id="IPR003660">
    <property type="entry name" value="HAMP_dom"/>
</dbReference>
<dbReference type="SUPFAM" id="SSF158472">
    <property type="entry name" value="HAMP domain-like"/>
    <property type="match status" value="1"/>
</dbReference>
<proteinExistence type="predicted"/>
<dbReference type="Gene3D" id="1.20.120.160">
    <property type="entry name" value="HPT domain"/>
    <property type="match status" value="1"/>
</dbReference>
<feature type="domain" description="PAC" evidence="22">
    <location>
        <begin position="313"/>
        <end position="364"/>
    </location>
</feature>
<keyword evidence="6" id="KW-0808">Transferase</keyword>
<evidence type="ECO:0000259" key="22">
    <source>
        <dbReference type="PROSITE" id="PS50113"/>
    </source>
</evidence>
<dbReference type="InterPro" id="IPR001789">
    <property type="entry name" value="Sig_transdc_resp-reg_receiver"/>
</dbReference>
<sequence>MRFFSTLSIQGKLMAMVMVSCLVSLGLVLLAFISYEMITARSAMIQRVQTDSRVIGENSRTALLNKDQRAAWVILQTLNSSPNIVSACLYDADGKIFATYLRDVPAETEFPAVQEESQEFAGGFLHLFEPIYYKHKLLGTVYISRDLSEMNNRLFSYAGILGGVFTVSILVALLLSSMLGRAVSRPILELASNTRKLSDKKGYATQSQNPYRDEVGQLIDSFNEMLKEIEKKEKILRERELRFRALTENASDIIAILDANGVILYGSPSLSRLCGDKPENYLNKSFYEFIHPTNTWRVQQNIKSVLKRSDSIQRFDFQFKCMDGSWMTLGAIARNMLQVEGVNGIVVNARDVTMRKQAEKELIGHRDSLEQMVTARTKDLEESRKAALASMEEANREKGRAEKALAELTRSQASLAKAKDAAEAANHAKSNFLANMSHEIRTPMNAVIGLSDLALKSDSKTKQKDYLKKIRQASNSLLGIINDILDFSKIEQSKIELESITFDLYDEARTITELFSLSLEEKGLSLLVDFSPDVPSTVVGDPLRLRQILINLIGNSLKFTDEGQISLSVRSVRRMEGRITLEFSVSDTGKGMDEELTARVFDTFKQGDESTTRIFGGTGLGLSISKHLVELMGGEITVESCFGKGSTFSFTATFEEATFKSAPEPPAGLEGLRVLVVEDEEELQVVISHMLKDLSFRPACASSVDQAIEMLGMAPFGDPFRLAIFDWKIAGRTGIEAVKLVAGLDSILIKPRVMIMSGFWNDELRKELEENEIRGFLSKPFNASTLLDTIIREFPEEVPNLVNSFKEGDQGNVPQLTHAHLLLAEDNELNQEVALGLLEETGCKVTVVENGKAALEAAQKEPFDLVLMDIQMPEMDGYETTRCIRELAKKGEIPTKGEGDSTDDHLPIIAMTAGTLSRDKHRAFEAGMDDHLSKPVDPNHFFKVLAKWIPSQTMQPPTTADSNPDPLTSLGQLPGIDLSIGLAHVRKEERLIKLMRKFAKDQAGVAGEIRDALDNGDQELARRLAHTLKGLAGTLGATHLQEAARELETALKKGIEGEELNSPLAGMEGALKEVLEGLAQLEEDDPDSGNNLPEGTTLSRKEALPLAEQLSNLLEAGDSEALACLDQLEKTGLLPSPSPETTRLRDLIEAYSFEEAGGVLQDLVYGPNAEQEKNS</sequence>
<dbReference type="PROSITE" id="PS50110">
    <property type="entry name" value="RESPONSE_REGULATORY"/>
    <property type="match status" value="2"/>
</dbReference>
<evidence type="ECO:0000256" key="2">
    <source>
        <dbReference type="ARBA" id="ARBA00004651"/>
    </source>
</evidence>
<dbReference type="Pfam" id="PF00989">
    <property type="entry name" value="PAS"/>
    <property type="match status" value="1"/>
</dbReference>
<keyword evidence="17" id="KW-0175">Coiled coil</keyword>
<dbReference type="InterPro" id="IPR000014">
    <property type="entry name" value="PAS"/>
</dbReference>
<dbReference type="InterPro" id="IPR003661">
    <property type="entry name" value="HisK_dim/P_dom"/>
</dbReference>
<dbReference type="SMART" id="SM00073">
    <property type="entry name" value="HPT"/>
    <property type="match status" value="1"/>
</dbReference>
<dbReference type="Pfam" id="PF01627">
    <property type="entry name" value="Hpt"/>
    <property type="match status" value="1"/>
</dbReference>
<dbReference type="Pfam" id="PF00672">
    <property type="entry name" value="HAMP"/>
    <property type="match status" value="1"/>
</dbReference>
<dbReference type="Proteomes" id="UP000478417">
    <property type="component" value="Unassembled WGS sequence"/>
</dbReference>
<dbReference type="Gene3D" id="3.30.450.20">
    <property type="entry name" value="PAS domain"/>
    <property type="match status" value="1"/>
</dbReference>
<evidence type="ECO:0000256" key="16">
    <source>
        <dbReference type="PROSITE-ProRule" id="PRU00169"/>
    </source>
</evidence>
<dbReference type="InterPro" id="IPR003594">
    <property type="entry name" value="HATPase_dom"/>
</dbReference>
<dbReference type="InterPro" id="IPR013767">
    <property type="entry name" value="PAS_fold"/>
</dbReference>
<dbReference type="PRINTS" id="PR00344">
    <property type="entry name" value="BCTRLSENSOR"/>
</dbReference>
<evidence type="ECO:0000256" key="10">
    <source>
        <dbReference type="ARBA" id="ARBA00022840"/>
    </source>
</evidence>
<evidence type="ECO:0000256" key="17">
    <source>
        <dbReference type="SAM" id="Coils"/>
    </source>
</evidence>
<feature type="domain" description="Response regulatory" evidence="20">
    <location>
        <begin position="820"/>
        <end position="949"/>
    </location>
</feature>
<feature type="coiled-coil region" evidence="17">
    <location>
        <begin position="377"/>
        <end position="421"/>
    </location>
</feature>
<dbReference type="CDD" id="cd00088">
    <property type="entry name" value="HPT"/>
    <property type="match status" value="1"/>
</dbReference>
<feature type="transmembrane region" description="Helical" evidence="18">
    <location>
        <begin position="154"/>
        <end position="175"/>
    </location>
</feature>
<dbReference type="CDD" id="cd16922">
    <property type="entry name" value="HATPase_EvgS-ArcB-TorS-like"/>
    <property type="match status" value="1"/>
</dbReference>
<evidence type="ECO:0000259" key="23">
    <source>
        <dbReference type="PROSITE" id="PS50885"/>
    </source>
</evidence>
<dbReference type="EC" id="2.7.13.3" evidence="3"/>
<evidence type="ECO:0000256" key="14">
    <source>
        <dbReference type="ARBA" id="ARBA00023306"/>
    </source>
</evidence>
<dbReference type="CDD" id="cd00082">
    <property type="entry name" value="HisKA"/>
    <property type="match status" value="1"/>
</dbReference>
<evidence type="ECO:0000256" key="11">
    <source>
        <dbReference type="ARBA" id="ARBA00022989"/>
    </source>
</evidence>
<evidence type="ECO:0000313" key="26">
    <source>
        <dbReference type="Proteomes" id="UP000478417"/>
    </source>
</evidence>
<protein>
    <recommendedName>
        <fullName evidence="3">histidine kinase</fullName>
        <ecNumber evidence="3">2.7.13.3</ecNumber>
    </recommendedName>
</protein>
<dbReference type="PANTHER" id="PTHR45339">
    <property type="entry name" value="HYBRID SIGNAL TRANSDUCTION HISTIDINE KINASE J"/>
    <property type="match status" value="1"/>
</dbReference>
<reference evidence="25 26" key="1">
    <citation type="submission" date="2020-02" db="EMBL/GenBank/DDBJ databases">
        <title>Albibacoteraceae fam. nov., the first described family within the subdivision 4 Verrucomicrobia.</title>
        <authorList>
            <person name="Xi F."/>
        </authorList>
    </citation>
    <scope>NUCLEOTIDE SEQUENCE [LARGE SCALE GENOMIC DNA]</scope>
    <source>
        <strain evidence="25 26">CK1056</strain>
    </source>
</reference>
<comment type="subcellular location">
    <subcellularLocation>
        <location evidence="2">Cell membrane</location>
        <topology evidence="2">Multi-pass membrane protein</topology>
    </subcellularLocation>
</comment>
<keyword evidence="4" id="KW-1003">Cell membrane</keyword>
<dbReference type="FunFam" id="3.30.565.10:FF:000010">
    <property type="entry name" value="Sensor histidine kinase RcsC"/>
    <property type="match status" value="1"/>
</dbReference>
<feature type="modified residue" description="4-aspartylphosphate" evidence="16">
    <location>
        <position position="869"/>
    </location>
</feature>
<accession>A0A6B2M113</accession>
<dbReference type="CDD" id="cd06225">
    <property type="entry name" value="HAMP"/>
    <property type="match status" value="1"/>
</dbReference>
<evidence type="ECO:0000256" key="18">
    <source>
        <dbReference type="SAM" id="Phobius"/>
    </source>
</evidence>
<dbReference type="GO" id="GO:0005524">
    <property type="term" value="F:ATP binding"/>
    <property type="evidence" value="ECO:0007669"/>
    <property type="project" value="UniProtKB-KW"/>
</dbReference>
<organism evidence="25 26">
    <name type="scientific">Oceanipulchritudo coccoides</name>
    <dbReference type="NCBI Taxonomy" id="2706888"/>
    <lineage>
        <taxon>Bacteria</taxon>
        <taxon>Pseudomonadati</taxon>
        <taxon>Verrucomicrobiota</taxon>
        <taxon>Opitutia</taxon>
        <taxon>Puniceicoccales</taxon>
        <taxon>Oceanipulchritudinaceae</taxon>
        <taxon>Oceanipulchritudo</taxon>
    </lineage>
</organism>
<feature type="transmembrane region" description="Helical" evidence="18">
    <location>
        <begin position="13"/>
        <end position="35"/>
    </location>
</feature>
<dbReference type="InterPro" id="IPR005467">
    <property type="entry name" value="His_kinase_dom"/>
</dbReference>
<dbReference type="Gene3D" id="6.10.340.10">
    <property type="match status" value="1"/>
</dbReference>
<dbReference type="Pfam" id="PF02518">
    <property type="entry name" value="HATPase_c"/>
    <property type="match status" value="1"/>
</dbReference>
<dbReference type="SUPFAM" id="SSF47226">
    <property type="entry name" value="Histidine-containing phosphotransfer domain, HPT domain"/>
    <property type="match status" value="1"/>
</dbReference>
<evidence type="ECO:0000313" key="25">
    <source>
        <dbReference type="EMBL" id="NDV62403.1"/>
    </source>
</evidence>
<evidence type="ECO:0000256" key="7">
    <source>
        <dbReference type="ARBA" id="ARBA00022692"/>
    </source>
</evidence>
<keyword evidence="9" id="KW-0418">Kinase</keyword>
<dbReference type="InterPro" id="IPR033417">
    <property type="entry name" value="CHASE8"/>
</dbReference>
<dbReference type="RefSeq" id="WP_163964249.1">
    <property type="nucleotide sequence ID" value="NZ_JAAGNX010000002.1"/>
</dbReference>
<comment type="catalytic activity">
    <reaction evidence="1">
        <text>ATP + protein L-histidine = ADP + protein N-phospho-L-histidine.</text>
        <dbReference type="EC" id="2.7.13.3"/>
    </reaction>
</comment>
<dbReference type="SMART" id="SM00387">
    <property type="entry name" value="HATPase_c"/>
    <property type="match status" value="1"/>
</dbReference>
<evidence type="ECO:0000259" key="19">
    <source>
        <dbReference type="PROSITE" id="PS50109"/>
    </source>
</evidence>
<dbReference type="SMART" id="SM00448">
    <property type="entry name" value="REC"/>
    <property type="match status" value="2"/>
</dbReference>
<keyword evidence="26" id="KW-1185">Reference proteome</keyword>
<dbReference type="CDD" id="cd00130">
    <property type="entry name" value="PAS"/>
    <property type="match status" value="1"/>
</dbReference>
<dbReference type="InterPro" id="IPR036890">
    <property type="entry name" value="HATPase_C_sf"/>
</dbReference>
<dbReference type="SMART" id="SM00304">
    <property type="entry name" value="HAMP"/>
    <property type="match status" value="1"/>
</dbReference>
<evidence type="ECO:0000256" key="1">
    <source>
        <dbReference type="ARBA" id="ARBA00000085"/>
    </source>
</evidence>
<keyword evidence="10" id="KW-0067">ATP-binding</keyword>
<dbReference type="InterPro" id="IPR035965">
    <property type="entry name" value="PAS-like_dom_sf"/>
</dbReference>
<dbReference type="Gene3D" id="3.30.565.10">
    <property type="entry name" value="Histidine kinase-like ATPase, C-terminal domain"/>
    <property type="match status" value="1"/>
</dbReference>
<dbReference type="InterPro" id="IPR036641">
    <property type="entry name" value="HPT_dom_sf"/>
</dbReference>
<dbReference type="InterPro" id="IPR011006">
    <property type="entry name" value="CheY-like_superfamily"/>
</dbReference>
<dbReference type="InterPro" id="IPR036097">
    <property type="entry name" value="HisK_dim/P_sf"/>
</dbReference>
<dbReference type="SUPFAM" id="SSF47384">
    <property type="entry name" value="Homodimeric domain of signal transducing histidine kinase"/>
    <property type="match status" value="1"/>
</dbReference>
<dbReference type="PROSITE" id="PS50109">
    <property type="entry name" value="HIS_KIN"/>
    <property type="match status" value="1"/>
</dbReference>
<keyword evidence="5 16" id="KW-0597">Phosphoprotein</keyword>
<dbReference type="GO" id="GO:0005886">
    <property type="term" value="C:plasma membrane"/>
    <property type="evidence" value="ECO:0007669"/>
    <property type="project" value="UniProtKB-SubCell"/>
</dbReference>
<feature type="domain" description="HAMP" evidence="23">
    <location>
        <begin position="181"/>
        <end position="234"/>
    </location>
</feature>
<keyword evidence="11 18" id="KW-1133">Transmembrane helix</keyword>
<evidence type="ECO:0000256" key="15">
    <source>
        <dbReference type="PROSITE-ProRule" id="PRU00110"/>
    </source>
</evidence>